<dbReference type="AlphaFoldDB" id="A0A0G1W100"/>
<evidence type="ECO:0000256" key="8">
    <source>
        <dbReference type="SAM" id="MobiDB-lite"/>
    </source>
</evidence>
<keyword evidence="7" id="KW-0862">Zinc</keyword>
<comment type="subunit">
    <text evidence="7">Part of the 50S ribosomal subunit.</text>
</comment>
<feature type="compositionally biased region" description="Basic residues" evidence="8">
    <location>
        <begin position="59"/>
        <end position="79"/>
    </location>
</feature>
<keyword evidence="5 7" id="KW-0687">Ribonucleoprotein</keyword>
<proteinExistence type="inferred from homology"/>
<dbReference type="PRINTS" id="PR01249">
    <property type="entry name" value="RIBOSOMALL31"/>
</dbReference>
<keyword evidence="3 7" id="KW-0694">RNA-binding</keyword>
<comment type="caution">
    <text evidence="9">The sequence shown here is derived from an EMBL/GenBank/DDBJ whole genome shotgun (WGS) entry which is preliminary data.</text>
</comment>
<dbReference type="EMBL" id="LCOK01000038">
    <property type="protein sequence ID" value="KKU75975.1"/>
    <property type="molecule type" value="Genomic_DNA"/>
</dbReference>
<dbReference type="InterPro" id="IPR042105">
    <property type="entry name" value="Ribosomal_bL31_sf"/>
</dbReference>
<dbReference type="GO" id="GO:0006412">
    <property type="term" value="P:translation"/>
    <property type="evidence" value="ECO:0007669"/>
    <property type="project" value="UniProtKB-UniRule"/>
</dbReference>
<comment type="cofactor">
    <cofactor evidence="7">
        <name>Zn(2+)</name>
        <dbReference type="ChEBI" id="CHEBI:29105"/>
    </cofactor>
    <text evidence="7">Binds 1 zinc ion per subunit.</text>
</comment>
<organism evidence="9 10">
    <name type="scientific">Candidatus Giovannonibacteria bacterium GW2011_GWB1_47_6b</name>
    <dbReference type="NCBI Taxonomy" id="1618655"/>
    <lineage>
        <taxon>Bacteria</taxon>
        <taxon>Candidatus Giovannoniibacteriota</taxon>
    </lineage>
</organism>
<dbReference type="GO" id="GO:0003735">
    <property type="term" value="F:structural constituent of ribosome"/>
    <property type="evidence" value="ECO:0007669"/>
    <property type="project" value="InterPro"/>
</dbReference>
<dbReference type="PANTHER" id="PTHR33280">
    <property type="entry name" value="50S RIBOSOMAL PROTEIN L31, CHLOROPLASTIC"/>
    <property type="match status" value="1"/>
</dbReference>
<dbReference type="PANTHER" id="PTHR33280:SF1">
    <property type="entry name" value="LARGE RIBOSOMAL SUBUNIT PROTEIN BL31C"/>
    <property type="match status" value="1"/>
</dbReference>
<dbReference type="Gene3D" id="4.10.830.30">
    <property type="entry name" value="Ribosomal protein L31"/>
    <property type="match status" value="1"/>
</dbReference>
<dbReference type="Proteomes" id="UP000034682">
    <property type="component" value="Unassembled WGS sequence"/>
</dbReference>
<feature type="binding site" evidence="7">
    <location>
        <position position="37"/>
    </location>
    <ligand>
        <name>Zn(2+)</name>
        <dbReference type="ChEBI" id="CHEBI:29105"/>
    </ligand>
</feature>
<evidence type="ECO:0000256" key="5">
    <source>
        <dbReference type="ARBA" id="ARBA00023274"/>
    </source>
</evidence>
<comment type="function">
    <text evidence="7">Binds the 23S rRNA.</text>
</comment>
<dbReference type="InterPro" id="IPR027491">
    <property type="entry name" value="Ribosomal_bL31_A"/>
</dbReference>
<evidence type="ECO:0000256" key="7">
    <source>
        <dbReference type="HAMAP-Rule" id="MF_00501"/>
    </source>
</evidence>
<dbReference type="NCBIfam" id="TIGR00105">
    <property type="entry name" value="L31"/>
    <property type="match status" value="1"/>
</dbReference>
<dbReference type="GO" id="GO:0046872">
    <property type="term" value="F:metal ion binding"/>
    <property type="evidence" value="ECO:0007669"/>
    <property type="project" value="UniProtKB-KW"/>
</dbReference>
<dbReference type="GO" id="GO:0005840">
    <property type="term" value="C:ribosome"/>
    <property type="evidence" value="ECO:0007669"/>
    <property type="project" value="UniProtKB-KW"/>
</dbReference>
<evidence type="ECO:0000313" key="10">
    <source>
        <dbReference type="Proteomes" id="UP000034682"/>
    </source>
</evidence>
<protein>
    <recommendedName>
        <fullName evidence="6 7">Large ribosomal subunit protein bL31</fullName>
    </recommendedName>
</protein>
<comment type="similarity">
    <text evidence="1 7">Belongs to the bacterial ribosomal protein bL31 family. Type A subfamily.</text>
</comment>
<keyword evidence="2 7" id="KW-0699">rRNA-binding</keyword>
<evidence type="ECO:0000256" key="6">
    <source>
        <dbReference type="ARBA" id="ARBA00035687"/>
    </source>
</evidence>
<gene>
    <name evidence="7" type="primary">rpmE</name>
    <name evidence="9" type="ORF">UY02_C0038G0010</name>
</gene>
<sequence length="79" mass="8987">MKKGVHPNYFPSATITCACGNTMQVASTKEKIEVEICSRCHPFYTGKEKLIDTAGRVDKFKKRSAQARPQKRQSKKIRK</sequence>
<dbReference type="PROSITE" id="PS01143">
    <property type="entry name" value="RIBOSOMAL_L31"/>
    <property type="match status" value="1"/>
</dbReference>
<reference evidence="9 10" key="1">
    <citation type="journal article" date="2015" name="Nature">
        <title>rRNA introns, odd ribosomes, and small enigmatic genomes across a large radiation of phyla.</title>
        <authorList>
            <person name="Brown C.T."/>
            <person name="Hug L.A."/>
            <person name="Thomas B.C."/>
            <person name="Sharon I."/>
            <person name="Castelle C.J."/>
            <person name="Singh A."/>
            <person name="Wilkins M.J."/>
            <person name="Williams K.H."/>
            <person name="Banfield J.F."/>
        </authorList>
    </citation>
    <scope>NUCLEOTIDE SEQUENCE [LARGE SCALE GENOMIC DNA]</scope>
</reference>
<evidence type="ECO:0000256" key="1">
    <source>
        <dbReference type="ARBA" id="ARBA00009296"/>
    </source>
</evidence>
<dbReference type="GO" id="GO:0019843">
    <property type="term" value="F:rRNA binding"/>
    <property type="evidence" value="ECO:0007669"/>
    <property type="project" value="UniProtKB-KW"/>
</dbReference>
<keyword evidence="4 7" id="KW-0689">Ribosomal protein</keyword>
<dbReference type="InterPro" id="IPR034704">
    <property type="entry name" value="Ribosomal_bL28/bL31-like_sf"/>
</dbReference>
<evidence type="ECO:0000256" key="3">
    <source>
        <dbReference type="ARBA" id="ARBA00022884"/>
    </source>
</evidence>
<dbReference type="PROSITE" id="PS51257">
    <property type="entry name" value="PROKAR_LIPOPROTEIN"/>
    <property type="match status" value="1"/>
</dbReference>
<dbReference type="InterPro" id="IPR002150">
    <property type="entry name" value="Ribosomal_bL31"/>
</dbReference>
<keyword evidence="7" id="KW-0479">Metal-binding</keyword>
<feature type="region of interest" description="Disordered" evidence="8">
    <location>
        <begin position="55"/>
        <end position="79"/>
    </location>
</feature>
<dbReference type="GO" id="GO:1990904">
    <property type="term" value="C:ribonucleoprotein complex"/>
    <property type="evidence" value="ECO:0007669"/>
    <property type="project" value="UniProtKB-KW"/>
</dbReference>
<feature type="binding site" evidence="7">
    <location>
        <position position="40"/>
    </location>
    <ligand>
        <name>Zn(2+)</name>
        <dbReference type="ChEBI" id="CHEBI:29105"/>
    </ligand>
</feature>
<dbReference type="NCBIfam" id="NF001809">
    <property type="entry name" value="PRK00528.1"/>
    <property type="match status" value="1"/>
</dbReference>
<evidence type="ECO:0000313" key="9">
    <source>
        <dbReference type="EMBL" id="KKU75975.1"/>
    </source>
</evidence>
<dbReference type="NCBIfam" id="NF000612">
    <property type="entry name" value="PRK00019.1"/>
    <property type="match status" value="1"/>
</dbReference>
<dbReference type="HAMAP" id="MF_00501">
    <property type="entry name" value="Ribosomal_bL31_1"/>
    <property type="match status" value="1"/>
</dbReference>
<accession>A0A0G1W100</accession>
<dbReference type="Pfam" id="PF01197">
    <property type="entry name" value="Ribosomal_L31"/>
    <property type="match status" value="1"/>
</dbReference>
<feature type="binding site" evidence="7">
    <location>
        <position position="19"/>
    </location>
    <ligand>
        <name>Zn(2+)</name>
        <dbReference type="ChEBI" id="CHEBI:29105"/>
    </ligand>
</feature>
<name>A0A0G1W100_9BACT</name>
<dbReference type="SUPFAM" id="SSF143800">
    <property type="entry name" value="L28p-like"/>
    <property type="match status" value="1"/>
</dbReference>
<feature type="binding site" evidence="7">
    <location>
        <position position="17"/>
    </location>
    <ligand>
        <name>Zn(2+)</name>
        <dbReference type="ChEBI" id="CHEBI:29105"/>
    </ligand>
</feature>
<evidence type="ECO:0000256" key="2">
    <source>
        <dbReference type="ARBA" id="ARBA00022730"/>
    </source>
</evidence>
<evidence type="ECO:0000256" key="4">
    <source>
        <dbReference type="ARBA" id="ARBA00022980"/>
    </source>
</evidence>